<dbReference type="eggNOG" id="COG0084">
    <property type="taxonomic scope" value="Bacteria"/>
</dbReference>
<dbReference type="GO" id="GO:0005829">
    <property type="term" value="C:cytosol"/>
    <property type="evidence" value="ECO:0007669"/>
    <property type="project" value="TreeGrafter"/>
</dbReference>
<evidence type="ECO:0000313" key="3">
    <source>
        <dbReference type="Proteomes" id="UP000010408"/>
    </source>
</evidence>
<name>L1NAK1_9PORP</name>
<dbReference type="RefSeq" id="WP_005467870.1">
    <property type="nucleotide sequence ID" value="NZ_KB291032.1"/>
</dbReference>
<dbReference type="Proteomes" id="UP000010408">
    <property type="component" value="Unassembled WGS sequence"/>
</dbReference>
<dbReference type="PATRIC" id="fig|1127696.3.peg.1566"/>
<feature type="binding site" evidence="1">
    <location>
        <position position="139"/>
    </location>
    <ligand>
        <name>a divalent metal cation</name>
        <dbReference type="ChEBI" id="CHEBI:60240"/>
        <label>2</label>
    </ligand>
</feature>
<accession>L1NAK1</accession>
<dbReference type="AlphaFoldDB" id="L1NAK1"/>
<dbReference type="SUPFAM" id="SSF51556">
    <property type="entry name" value="Metallo-dependent hydrolases"/>
    <property type="match status" value="1"/>
</dbReference>
<reference evidence="2 3" key="1">
    <citation type="submission" date="2012-05" db="EMBL/GenBank/DDBJ databases">
        <authorList>
            <person name="Weinstock G."/>
            <person name="Sodergren E."/>
            <person name="Lobos E.A."/>
            <person name="Fulton L."/>
            <person name="Fulton R."/>
            <person name="Courtney L."/>
            <person name="Fronick C."/>
            <person name="O'Laughlin M."/>
            <person name="Godfrey J."/>
            <person name="Wilson R.M."/>
            <person name="Miner T."/>
            <person name="Farmer C."/>
            <person name="Delehaunty K."/>
            <person name="Cordes M."/>
            <person name="Minx P."/>
            <person name="Tomlinson C."/>
            <person name="Chen J."/>
            <person name="Wollam A."/>
            <person name="Pepin K.H."/>
            <person name="Bhonagiri V."/>
            <person name="Zhang X."/>
            <person name="Suruliraj S."/>
            <person name="Warren W."/>
            <person name="Mitreva M."/>
            <person name="Mardis E.R."/>
            <person name="Wilson R.K."/>
        </authorList>
    </citation>
    <scope>NUCLEOTIDE SEQUENCE [LARGE SCALE GENOMIC DNA]</scope>
    <source>
        <strain evidence="2 3">F0037</strain>
    </source>
</reference>
<organism evidence="2 3">
    <name type="scientific">Porphyromonas catoniae F0037</name>
    <dbReference type="NCBI Taxonomy" id="1127696"/>
    <lineage>
        <taxon>Bacteria</taxon>
        <taxon>Pseudomonadati</taxon>
        <taxon>Bacteroidota</taxon>
        <taxon>Bacteroidia</taxon>
        <taxon>Bacteroidales</taxon>
        <taxon>Porphyromonadaceae</taxon>
        <taxon>Porphyromonas</taxon>
    </lineage>
</organism>
<dbReference type="GO" id="GO:0046872">
    <property type="term" value="F:metal ion binding"/>
    <property type="evidence" value="ECO:0007669"/>
    <property type="project" value="UniProtKB-KW"/>
</dbReference>
<proteinExistence type="predicted"/>
<comment type="caution">
    <text evidence="2">The sequence shown here is derived from an EMBL/GenBank/DDBJ whole genome shotgun (WGS) entry which is preliminary data.</text>
</comment>
<feature type="binding site" evidence="1">
    <location>
        <position position="183"/>
    </location>
    <ligand>
        <name>a divalent metal cation</name>
        <dbReference type="ChEBI" id="CHEBI:60240"/>
        <label>1</label>
    </ligand>
</feature>
<dbReference type="PANTHER" id="PTHR46124:SF3">
    <property type="entry name" value="HYDROLASE"/>
    <property type="match status" value="1"/>
</dbReference>
<sequence>MMDTSAPYINLHTHHTPQATEDCRVIVSHSLLEHSSFSEHPHIYYSLGLHPWDEETLTEASLTELEQILQTTPRIIALGEAGLDRVCTTDYSLQLSFFERQIELSETLQLPLIIHLVKAQDELLRLHKLYHPTCPWVIHGFRGKAPVATQLLEKGIYLSFSRHFHPESLALALEQKRAFLETDDLPNLSIQEVYTHACQALSLDELTLRTELYQQAQQLFKVS</sequence>
<dbReference type="Pfam" id="PF01026">
    <property type="entry name" value="TatD_DNase"/>
    <property type="match status" value="1"/>
</dbReference>
<dbReference type="STRING" id="1127696.HMPREF9134_01727"/>
<dbReference type="EMBL" id="AMEQ01000040">
    <property type="protein sequence ID" value="EKY00393.1"/>
    <property type="molecule type" value="Genomic_DNA"/>
</dbReference>
<protein>
    <submittedName>
        <fullName evidence="2">Hydrolase, TatD family</fullName>
    </submittedName>
</protein>
<evidence type="ECO:0000256" key="1">
    <source>
        <dbReference type="PIRSR" id="PIRSR005902-1"/>
    </source>
</evidence>
<evidence type="ECO:0000313" key="2">
    <source>
        <dbReference type="EMBL" id="EKY00393.1"/>
    </source>
</evidence>
<keyword evidence="2" id="KW-0378">Hydrolase</keyword>
<feature type="binding site" evidence="1">
    <location>
        <position position="80"/>
    </location>
    <ligand>
        <name>a divalent metal cation</name>
        <dbReference type="ChEBI" id="CHEBI:60240"/>
        <label>1</label>
    </ligand>
</feature>
<keyword evidence="1" id="KW-0479">Metal-binding</keyword>
<dbReference type="InterPro" id="IPR001130">
    <property type="entry name" value="TatD-like"/>
</dbReference>
<dbReference type="HOGENOM" id="CLU_031506_6_0_10"/>
<dbReference type="GO" id="GO:0016788">
    <property type="term" value="F:hydrolase activity, acting on ester bonds"/>
    <property type="evidence" value="ECO:0007669"/>
    <property type="project" value="InterPro"/>
</dbReference>
<dbReference type="PANTHER" id="PTHR46124">
    <property type="entry name" value="D-AMINOACYL-TRNA DEACYLASE"/>
    <property type="match status" value="1"/>
</dbReference>
<gene>
    <name evidence="2" type="ORF">HMPREF9134_01727</name>
</gene>
<feature type="binding site" evidence="1">
    <location>
        <position position="115"/>
    </location>
    <ligand>
        <name>a divalent metal cation</name>
        <dbReference type="ChEBI" id="CHEBI:60240"/>
        <label>2</label>
    </ligand>
</feature>
<dbReference type="Gene3D" id="3.20.20.140">
    <property type="entry name" value="Metal-dependent hydrolases"/>
    <property type="match status" value="1"/>
</dbReference>
<dbReference type="InterPro" id="IPR032466">
    <property type="entry name" value="Metal_Hydrolase"/>
</dbReference>